<dbReference type="AlphaFoldDB" id="A0A5J9UI66"/>
<dbReference type="Gramene" id="TVU23236">
    <property type="protein sequence ID" value="TVU23236"/>
    <property type="gene ID" value="EJB05_25589"/>
</dbReference>
<keyword evidence="3" id="KW-0812">Transmembrane</keyword>
<protein>
    <recommendedName>
        <fullName evidence="4">RING-type domain-containing protein</fullName>
    </recommendedName>
</protein>
<evidence type="ECO:0000313" key="5">
    <source>
        <dbReference type="EMBL" id="TVU23236.1"/>
    </source>
</evidence>
<evidence type="ECO:0000256" key="1">
    <source>
        <dbReference type="PROSITE-ProRule" id="PRU00175"/>
    </source>
</evidence>
<sequence length="197" mass="20502">MSTYHYTSGNSQQLHVSALSWQYTAAIVVVLGLAVVAIVVKLTCSCLRALKPQHNAGGDGGGRAPTSVLARGDSGGGDRPPPQEQQPPPPSTVAVEMVRSVGPLVCTYRRAGGWREAACGVCLSDLADGEAVRVLPACMHYFHAACVGEWLRERATCPLCRAPLAPPPAAAASEGSSSFSLVSAASACKYVESRDHS</sequence>
<dbReference type="PANTHER" id="PTHR45676">
    <property type="entry name" value="RING-H2 FINGER PROTEIN ATL51-RELATED"/>
    <property type="match status" value="1"/>
</dbReference>
<dbReference type="Gene3D" id="3.30.40.10">
    <property type="entry name" value="Zinc/RING finger domain, C3HC4 (zinc finger)"/>
    <property type="match status" value="1"/>
</dbReference>
<accession>A0A5J9UI66</accession>
<keyword evidence="6" id="KW-1185">Reference proteome</keyword>
<dbReference type="Proteomes" id="UP000324897">
    <property type="component" value="Chromosome 2"/>
</dbReference>
<feature type="compositionally biased region" description="Pro residues" evidence="2">
    <location>
        <begin position="79"/>
        <end position="91"/>
    </location>
</feature>
<dbReference type="PANTHER" id="PTHR45676:SF120">
    <property type="entry name" value="RING-TYPE E3 UBIQUITIN TRANSFERASE"/>
    <property type="match status" value="1"/>
</dbReference>
<dbReference type="GO" id="GO:0016567">
    <property type="term" value="P:protein ubiquitination"/>
    <property type="evidence" value="ECO:0007669"/>
    <property type="project" value="UniProtKB-UniPathway"/>
</dbReference>
<dbReference type="GO" id="GO:0008270">
    <property type="term" value="F:zinc ion binding"/>
    <property type="evidence" value="ECO:0007669"/>
    <property type="project" value="UniProtKB-KW"/>
</dbReference>
<dbReference type="EMBL" id="RWGY01000013">
    <property type="protein sequence ID" value="TVU23236.1"/>
    <property type="molecule type" value="Genomic_DNA"/>
</dbReference>
<comment type="caution">
    <text evidence="5">The sequence shown here is derived from an EMBL/GenBank/DDBJ whole genome shotgun (WGS) entry which is preliminary data.</text>
</comment>
<dbReference type="UniPathway" id="UPA00143"/>
<feature type="region of interest" description="Disordered" evidence="2">
    <location>
        <begin position="55"/>
        <end position="91"/>
    </location>
</feature>
<feature type="domain" description="RING-type" evidence="4">
    <location>
        <begin position="119"/>
        <end position="161"/>
    </location>
</feature>
<dbReference type="FunFam" id="3.30.40.10:FF:000654">
    <property type="entry name" value="RING-H2 finger protein ATL33"/>
    <property type="match status" value="1"/>
</dbReference>
<keyword evidence="3" id="KW-1133">Transmembrane helix</keyword>
<evidence type="ECO:0000313" key="6">
    <source>
        <dbReference type="Proteomes" id="UP000324897"/>
    </source>
</evidence>
<feature type="non-terminal residue" evidence="5">
    <location>
        <position position="1"/>
    </location>
</feature>
<keyword evidence="3" id="KW-0472">Membrane</keyword>
<dbReference type="Pfam" id="PF13639">
    <property type="entry name" value="zf-RING_2"/>
    <property type="match status" value="1"/>
</dbReference>
<organism evidence="5 6">
    <name type="scientific">Eragrostis curvula</name>
    <name type="common">weeping love grass</name>
    <dbReference type="NCBI Taxonomy" id="38414"/>
    <lineage>
        <taxon>Eukaryota</taxon>
        <taxon>Viridiplantae</taxon>
        <taxon>Streptophyta</taxon>
        <taxon>Embryophyta</taxon>
        <taxon>Tracheophyta</taxon>
        <taxon>Spermatophyta</taxon>
        <taxon>Magnoliopsida</taxon>
        <taxon>Liliopsida</taxon>
        <taxon>Poales</taxon>
        <taxon>Poaceae</taxon>
        <taxon>PACMAD clade</taxon>
        <taxon>Chloridoideae</taxon>
        <taxon>Eragrostideae</taxon>
        <taxon>Eragrostidinae</taxon>
        <taxon>Eragrostis</taxon>
    </lineage>
</organism>
<feature type="transmembrane region" description="Helical" evidence="3">
    <location>
        <begin position="20"/>
        <end position="40"/>
    </location>
</feature>
<proteinExistence type="predicted"/>
<keyword evidence="1" id="KW-0863">Zinc-finger</keyword>
<dbReference type="PROSITE" id="PS50089">
    <property type="entry name" value="ZF_RING_2"/>
    <property type="match status" value="1"/>
</dbReference>
<evidence type="ECO:0000256" key="3">
    <source>
        <dbReference type="SAM" id="Phobius"/>
    </source>
</evidence>
<name>A0A5J9UI66_9POAL</name>
<dbReference type="InterPro" id="IPR001841">
    <property type="entry name" value="Znf_RING"/>
</dbReference>
<dbReference type="OrthoDB" id="656255at2759"/>
<gene>
    <name evidence="5" type="ORF">EJB05_25589</name>
</gene>
<dbReference type="InterPro" id="IPR013083">
    <property type="entry name" value="Znf_RING/FYVE/PHD"/>
</dbReference>
<keyword evidence="1" id="KW-0862">Zinc</keyword>
<dbReference type="SMART" id="SM00184">
    <property type="entry name" value="RING"/>
    <property type="match status" value="1"/>
</dbReference>
<dbReference type="SUPFAM" id="SSF57850">
    <property type="entry name" value="RING/U-box"/>
    <property type="match status" value="1"/>
</dbReference>
<keyword evidence="1" id="KW-0479">Metal-binding</keyword>
<reference evidence="5 6" key="1">
    <citation type="journal article" date="2019" name="Sci. Rep.">
        <title>A high-quality genome of Eragrostis curvula grass provides insights into Poaceae evolution and supports new strategies to enhance forage quality.</title>
        <authorList>
            <person name="Carballo J."/>
            <person name="Santos B.A.C.M."/>
            <person name="Zappacosta D."/>
            <person name="Garbus I."/>
            <person name="Selva J.P."/>
            <person name="Gallo C.A."/>
            <person name="Diaz A."/>
            <person name="Albertini E."/>
            <person name="Caccamo M."/>
            <person name="Echenique V."/>
        </authorList>
    </citation>
    <scope>NUCLEOTIDE SEQUENCE [LARGE SCALE GENOMIC DNA]</scope>
    <source>
        <strain evidence="6">cv. Victoria</strain>
        <tissue evidence="5">Leaf</tissue>
    </source>
</reference>
<evidence type="ECO:0000259" key="4">
    <source>
        <dbReference type="PROSITE" id="PS50089"/>
    </source>
</evidence>
<evidence type="ECO:0000256" key="2">
    <source>
        <dbReference type="SAM" id="MobiDB-lite"/>
    </source>
</evidence>